<dbReference type="InterPro" id="IPR002104">
    <property type="entry name" value="Integrase_catalytic"/>
</dbReference>
<comment type="caution">
    <text evidence="7">The sequence shown here is derived from an EMBL/GenBank/DDBJ whole genome shotgun (WGS) entry which is preliminary data.</text>
</comment>
<dbReference type="RefSeq" id="WP_310262215.1">
    <property type="nucleotide sequence ID" value="NZ_JAVDWA010000010.1"/>
</dbReference>
<evidence type="ECO:0000313" key="7">
    <source>
        <dbReference type="EMBL" id="MDR7074749.1"/>
    </source>
</evidence>
<dbReference type="Gene3D" id="1.10.150.130">
    <property type="match status" value="1"/>
</dbReference>
<organism evidence="7 8">
    <name type="scientific">Fictibacillus barbaricus</name>
    <dbReference type="NCBI Taxonomy" id="182136"/>
    <lineage>
        <taxon>Bacteria</taxon>
        <taxon>Bacillati</taxon>
        <taxon>Bacillota</taxon>
        <taxon>Bacilli</taxon>
        <taxon>Bacillales</taxon>
        <taxon>Fictibacillaceae</taxon>
        <taxon>Fictibacillus</taxon>
    </lineage>
</organism>
<dbReference type="CDD" id="cd00397">
    <property type="entry name" value="DNA_BRE_C"/>
    <property type="match status" value="1"/>
</dbReference>
<gene>
    <name evidence="7" type="ORF">J2X07_003746</name>
</gene>
<dbReference type="InterPro" id="IPR011010">
    <property type="entry name" value="DNA_brk_join_enz"/>
</dbReference>
<evidence type="ECO:0000259" key="5">
    <source>
        <dbReference type="PROSITE" id="PS51898"/>
    </source>
</evidence>
<dbReference type="Proteomes" id="UP001258181">
    <property type="component" value="Unassembled WGS sequence"/>
</dbReference>
<keyword evidence="1 3" id="KW-0238">DNA-binding</keyword>
<dbReference type="SUPFAM" id="SSF56349">
    <property type="entry name" value="DNA breaking-rejoining enzymes"/>
    <property type="match status" value="1"/>
</dbReference>
<dbReference type="PROSITE" id="PS51898">
    <property type="entry name" value="TYR_RECOMBINASE"/>
    <property type="match status" value="1"/>
</dbReference>
<dbReference type="InterPro" id="IPR010998">
    <property type="entry name" value="Integrase_recombinase_N"/>
</dbReference>
<protein>
    <submittedName>
        <fullName evidence="7">Site-specific recombinase XerD</fullName>
    </submittedName>
</protein>
<evidence type="ECO:0000256" key="2">
    <source>
        <dbReference type="ARBA" id="ARBA00023172"/>
    </source>
</evidence>
<feature type="domain" description="Core-binding (CB)" evidence="6">
    <location>
        <begin position="30"/>
        <end position="109"/>
    </location>
</feature>
<dbReference type="InterPro" id="IPR044068">
    <property type="entry name" value="CB"/>
</dbReference>
<dbReference type="PANTHER" id="PTHR30349">
    <property type="entry name" value="PHAGE INTEGRASE-RELATED"/>
    <property type="match status" value="1"/>
</dbReference>
<evidence type="ECO:0000256" key="4">
    <source>
        <dbReference type="SAM" id="MobiDB-lite"/>
    </source>
</evidence>
<dbReference type="Pfam" id="PF00589">
    <property type="entry name" value="Phage_integrase"/>
    <property type="match status" value="1"/>
</dbReference>
<sequence>MNKKPKRKTSVLSNPNKHVELDSGNKNNHFTWQQAMEGFLFLKKAHGISDITIKGYSNHISHFYNRFINSWNDEYQTKQSIMNHMADDIKPATYNLRLIYLRAFFDWCIEEGFIHVNPLEHFKKRKAEPRIVDIPQEVIKRLLTLPDLNTFAGLRDYALMLCTIDCGVRPSEAFQLVPYSFDLPRYNVTIAAEISKTRSSRILPILPYTSNILRRLISVRLVEWSETVPVFCNNEGNKLTRHTWNDRLEIYSRKLEFKIRPYDLRHFFAITYLRNGGSAFALQKMLGHENMDMSKRYLNITGQDLKDVHQQASPLNNLITKKKTRIRKL</sequence>
<proteinExistence type="predicted"/>
<feature type="region of interest" description="Disordered" evidence="4">
    <location>
        <begin position="1"/>
        <end position="25"/>
    </location>
</feature>
<dbReference type="InterPro" id="IPR050090">
    <property type="entry name" value="Tyrosine_recombinase_XerCD"/>
</dbReference>
<evidence type="ECO:0000313" key="8">
    <source>
        <dbReference type="Proteomes" id="UP001258181"/>
    </source>
</evidence>
<name>A0ABU1U5I7_9BACL</name>
<dbReference type="InterPro" id="IPR013762">
    <property type="entry name" value="Integrase-like_cat_sf"/>
</dbReference>
<keyword evidence="8" id="KW-1185">Reference proteome</keyword>
<evidence type="ECO:0000259" key="6">
    <source>
        <dbReference type="PROSITE" id="PS51900"/>
    </source>
</evidence>
<evidence type="ECO:0000256" key="3">
    <source>
        <dbReference type="PROSITE-ProRule" id="PRU01248"/>
    </source>
</evidence>
<reference evidence="7 8" key="1">
    <citation type="submission" date="2023-07" db="EMBL/GenBank/DDBJ databases">
        <title>Sorghum-associated microbial communities from plants grown in Nebraska, USA.</title>
        <authorList>
            <person name="Schachtman D."/>
        </authorList>
    </citation>
    <scope>NUCLEOTIDE SEQUENCE [LARGE SCALE GENOMIC DNA]</scope>
    <source>
        <strain evidence="7 8">BE211</strain>
    </source>
</reference>
<dbReference type="PANTHER" id="PTHR30349:SF88">
    <property type="entry name" value="BLL1584 PROTEIN"/>
    <property type="match status" value="1"/>
</dbReference>
<feature type="domain" description="Tyr recombinase" evidence="5">
    <location>
        <begin position="127"/>
        <end position="310"/>
    </location>
</feature>
<evidence type="ECO:0000256" key="1">
    <source>
        <dbReference type="ARBA" id="ARBA00023125"/>
    </source>
</evidence>
<dbReference type="EMBL" id="JAVDWA010000010">
    <property type="protein sequence ID" value="MDR7074749.1"/>
    <property type="molecule type" value="Genomic_DNA"/>
</dbReference>
<dbReference type="PROSITE" id="PS51900">
    <property type="entry name" value="CB"/>
    <property type="match status" value="1"/>
</dbReference>
<accession>A0ABU1U5I7</accession>
<dbReference type="Gene3D" id="1.10.443.10">
    <property type="entry name" value="Intergrase catalytic core"/>
    <property type="match status" value="1"/>
</dbReference>
<keyword evidence="2" id="KW-0233">DNA recombination</keyword>